<dbReference type="Gene3D" id="1.10.10.10">
    <property type="entry name" value="Winged helix-like DNA-binding domain superfamily/Winged helix DNA-binding domain"/>
    <property type="match status" value="1"/>
</dbReference>
<proteinExistence type="predicted"/>
<dbReference type="InterPro" id="IPR008984">
    <property type="entry name" value="SMAD_FHA_dom_sf"/>
</dbReference>
<dbReference type="Gene3D" id="2.60.200.20">
    <property type="match status" value="1"/>
</dbReference>
<organism evidence="1 2">
    <name type="scientific">Archangium gephyra</name>
    <dbReference type="NCBI Taxonomy" id="48"/>
    <lineage>
        <taxon>Bacteria</taxon>
        <taxon>Pseudomonadati</taxon>
        <taxon>Myxococcota</taxon>
        <taxon>Myxococcia</taxon>
        <taxon>Myxococcales</taxon>
        <taxon>Cystobacterineae</taxon>
        <taxon>Archangiaceae</taxon>
        <taxon>Archangium</taxon>
    </lineage>
</organism>
<name>A0A2W5VWH4_9BACT</name>
<evidence type="ECO:0000313" key="2">
    <source>
        <dbReference type="Proteomes" id="UP000249061"/>
    </source>
</evidence>
<gene>
    <name evidence="1" type="ORF">DI536_09445</name>
</gene>
<dbReference type="CDD" id="cd00060">
    <property type="entry name" value="FHA"/>
    <property type="match status" value="1"/>
</dbReference>
<evidence type="ECO:0000313" key="1">
    <source>
        <dbReference type="EMBL" id="PZR14991.1"/>
    </source>
</evidence>
<dbReference type="InterPro" id="IPR036388">
    <property type="entry name" value="WH-like_DNA-bd_sf"/>
</dbReference>
<dbReference type="SUPFAM" id="SSF49879">
    <property type="entry name" value="SMAD/FHA domain"/>
    <property type="match status" value="1"/>
</dbReference>
<protein>
    <recommendedName>
        <fullName evidence="3">FHA domain-containing protein</fullName>
    </recommendedName>
</protein>
<evidence type="ECO:0008006" key="3">
    <source>
        <dbReference type="Google" id="ProtNLM"/>
    </source>
</evidence>
<accession>A0A2W5VWH4</accession>
<dbReference type="Proteomes" id="UP000249061">
    <property type="component" value="Unassembled WGS sequence"/>
</dbReference>
<comment type="caution">
    <text evidence="1">The sequence shown here is derived from an EMBL/GenBank/DDBJ whole genome shotgun (WGS) entry which is preliminary data.</text>
</comment>
<dbReference type="AlphaFoldDB" id="A0A2W5VWH4"/>
<dbReference type="EMBL" id="QFQP01000006">
    <property type="protein sequence ID" value="PZR14991.1"/>
    <property type="molecule type" value="Genomic_DNA"/>
</dbReference>
<reference evidence="1 2" key="1">
    <citation type="submission" date="2017-08" db="EMBL/GenBank/DDBJ databases">
        <title>Infants hospitalized years apart are colonized by the same room-sourced microbial strains.</title>
        <authorList>
            <person name="Brooks B."/>
            <person name="Olm M.R."/>
            <person name="Firek B.A."/>
            <person name="Baker R."/>
            <person name="Thomas B.C."/>
            <person name="Morowitz M.J."/>
            <person name="Banfield J.F."/>
        </authorList>
    </citation>
    <scope>NUCLEOTIDE SEQUENCE [LARGE SCALE GENOMIC DNA]</scope>
    <source>
        <strain evidence="1">S2_003_000_R2_14</strain>
    </source>
</reference>
<sequence length="303" mass="32232">MPTSVVLRLPDDTLVTASPGAIIGRAFSAEVSIQDGRVSEAHALLSLRDGALVLLALRGRLRVDGADVPRVTLREGQTLELARSVSLRVEAVRLPSRVLAVEGEGVPTQVLSGVVSVCVAPKLHLVSGVVPDAAALIFSDGLAWFLREGSEAPRRVRADEAHEVAGHALRFVERTLGQAGVPETAPGAPASVLKLSCHDDVAHVWPAAATEPVMVSGQAAQLLRVLLDAGAPLRWEALATKLWPRDEVDEVVRHRLDVLLGKLRRRLEAGGVRRDLVTAHRNGSIELVLYPGDQAHARGARAG</sequence>